<comment type="caution">
    <text evidence="2">The sequence shown here is derived from an EMBL/GenBank/DDBJ whole genome shotgun (WGS) entry which is preliminary data.</text>
</comment>
<sequence>PATAYIPYIRYFRCTGANFVRLLQIVTMISYGSHWLYGVESVMADTRRPMWRKSSRCDKDTCVEVALAQPMVAVRDGKDPAGPMLIFRAEEWRAFVRALRDHEL</sequence>
<gene>
    <name evidence="2" type="ORF">Pa4123_56970</name>
</gene>
<evidence type="ECO:0000313" key="3">
    <source>
        <dbReference type="Proteomes" id="UP001144280"/>
    </source>
</evidence>
<reference evidence="2" key="1">
    <citation type="submission" date="2022-12" db="EMBL/GenBank/DDBJ databases">
        <title>New Phytohabitans aurantiacus sp. RD004123 nov., an actinomycete isolated from soil.</title>
        <authorList>
            <person name="Triningsih D.W."/>
            <person name="Harunari E."/>
            <person name="Igarashi Y."/>
        </authorList>
    </citation>
    <scope>NUCLEOTIDE SEQUENCE</scope>
    <source>
        <strain evidence="2">RD004123</strain>
    </source>
</reference>
<organism evidence="2 3">
    <name type="scientific">Phytohabitans aurantiacus</name>
    <dbReference type="NCBI Taxonomy" id="3016789"/>
    <lineage>
        <taxon>Bacteria</taxon>
        <taxon>Bacillati</taxon>
        <taxon>Actinomycetota</taxon>
        <taxon>Actinomycetes</taxon>
        <taxon>Micromonosporales</taxon>
        <taxon>Micromonosporaceae</taxon>
    </lineage>
</organism>
<proteinExistence type="predicted"/>
<evidence type="ECO:0000259" key="1">
    <source>
        <dbReference type="Pfam" id="PF04149"/>
    </source>
</evidence>
<name>A0ABQ5R115_9ACTN</name>
<dbReference type="InterPro" id="IPR007278">
    <property type="entry name" value="DUF397"/>
</dbReference>
<keyword evidence="3" id="KW-1185">Reference proteome</keyword>
<feature type="domain" description="DUF397" evidence="1">
    <location>
        <begin position="51"/>
        <end position="100"/>
    </location>
</feature>
<feature type="non-terminal residue" evidence="2">
    <location>
        <position position="1"/>
    </location>
</feature>
<dbReference type="Proteomes" id="UP001144280">
    <property type="component" value="Unassembled WGS sequence"/>
</dbReference>
<dbReference type="Pfam" id="PF04149">
    <property type="entry name" value="DUF397"/>
    <property type="match status" value="1"/>
</dbReference>
<dbReference type="EMBL" id="BSDI01000032">
    <property type="protein sequence ID" value="GLI00421.1"/>
    <property type="molecule type" value="Genomic_DNA"/>
</dbReference>
<evidence type="ECO:0000313" key="2">
    <source>
        <dbReference type="EMBL" id="GLI00421.1"/>
    </source>
</evidence>
<protein>
    <recommendedName>
        <fullName evidence="1">DUF397 domain-containing protein</fullName>
    </recommendedName>
</protein>
<accession>A0ABQ5R115</accession>